<sequence>MFEASVSPTPSIWASINSWFTPAVFFVVLNLMIGTIAITSRLGNQKHQQAEAEAEAGAEAEHPQHPQFARSPSVLQRLKSIKFYAYRSQEPANIFEKSPESESHFDFKHLHELEQPQLTRSPSMFQRLKSINLRSYQYHEPSAPQFPTTAITATSDLHKTQEFDIHFTTLQQPLENEEEEQSQEEDEDEDEYKEQDQYQDLTMNEIYGRLQDTHATKPSTPQSPTTAITANATSDLHKNQEFDTHFTTLQQPLENEEEEEEQSQEEGEYKEQDQYADQTMNEIYDRLQGTHATKPKRKMKKSVSAKLAFRHFEEDDIVEARRPATVSEGKVGATEDKEEVDSKADDFINKFKRQLKLQRMDSILRNMAEDHRRQSGE</sequence>
<feature type="region of interest" description="Disordered" evidence="1">
    <location>
        <begin position="48"/>
        <end position="71"/>
    </location>
</feature>
<keyword evidence="2" id="KW-0472">Membrane</keyword>
<feature type="compositionally biased region" description="Polar residues" evidence="1">
    <location>
        <begin position="216"/>
        <end position="234"/>
    </location>
</feature>
<dbReference type="KEGG" id="jre:109008866"/>
<feature type="compositionally biased region" description="Acidic residues" evidence="1">
    <location>
        <begin position="254"/>
        <end position="266"/>
    </location>
</feature>
<dbReference type="InterPro" id="IPR008480">
    <property type="entry name" value="DUF761_pln"/>
</dbReference>
<name>A0A2I4GL92_JUGRE</name>
<dbReference type="Proteomes" id="UP000235220">
    <property type="component" value="Chromosome 15"/>
</dbReference>
<keyword evidence="2" id="KW-0812">Transmembrane</keyword>
<organism evidence="3 4">
    <name type="scientific">Juglans regia</name>
    <name type="common">English walnut</name>
    <dbReference type="NCBI Taxonomy" id="51240"/>
    <lineage>
        <taxon>Eukaryota</taxon>
        <taxon>Viridiplantae</taxon>
        <taxon>Streptophyta</taxon>
        <taxon>Embryophyta</taxon>
        <taxon>Tracheophyta</taxon>
        <taxon>Spermatophyta</taxon>
        <taxon>Magnoliopsida</taxon>
        <taxon>eudicotyledons</taxon>
        <taxon>Gunneridae</taxon>
        <taxon>Pentapetalae</taxon>
        <taxon>rosids</taxon>
        <taxon>fabids</taxon>
        <taxon>Fagales</taxon>
        <taxon>Juglandaceae</taxon>
        <taxon>Juglans</taxon>
    </lineage>
</organism>
<feature type="compositionally biased region" description="Acidic residues" evidence="1">
    <location>
        <begin position="175"/>
        <end position="193"/>
    </location>
</feature>
<dbReference type="GeneID" id="109008866"/>
<dbReference type="PANTHER" id="PTHR33098:SF53">
    <property type="entry name" value="OS05G0540900 PROTEIN"/>
    <property type="match status" value="1"/>
</dbReference>
<dbReference type="Pfam" id="PF05553">
    <property type="entry name" value="DUF761"/>
    <property type="match status" value="1"/>
</dbReference>
<gene>
    <name evidence="4" type="primary">LOC109008866</name>
</gene>
<dbReference type="OrthoDB" id="1931904at2759"/>
<dbReference type="PANTHER" id="PTHR33098">
    <property type="entry name" value="COTTON FIBER (DUF761)"/>
    <property type="match status" value="1"/>
</dbReference>
<feature type="region of interest" description="Disordered" evidence="1">
    <location>
        <begin position="170"/>
        <end position="195"/>
    </location>
</feature>
<protein>
    <submittedName>
        <fullName evidence="4">Pathogen-associated molecular patterns-induced protein A70-like</fullName>
    </submittedName>
</protein>
<feature type="region of interest" description="Disordered" evidence="1">
    <location>
        <begin position="213"/>
        <end position="276"/>
    </location>
</feature>
<dbReference type="RefSeq" id="XP_018844666.1">
    <property type="nucleotide sequence ID" value="XM_018989121.2"/>
</dbReference>
<reference evidence="4" key="1">
    <citation type="submission" date="2025-08" db="UniProtKB">
        <authorList>
            <consortium name="RefSeq"/>
        </authorList>
    </citation>
    <scope>IDENTIFICATION</scope>
    <source>
        <tissue evidence="4">Leaves</tissue>
    </source>
</reference>
<feature type="compositionally biased region" description="Basic and acidic residues" evidence="1">
    <location>
        <begin position="235"/>
        <end position="244"/>
    </location>
</feature>
<proteinExistence type="predicted"/>
<dbReference type="AlphaFoldDB" id="A0A2I4GL92"/>
<dbReference type="Pfam" id="PF14364">
    <property type="entry name" value="DUF4408"/>
    <property type="match status" value="1"/>
</dbReference>
<keyword evidence="2" id="KW-1133">Transmembrane helix</keyword>
<evidence type="ECO:0000256" key="1">
    <source>
        <dbReference type="SAM" id="MobiDB-lite"/>
    </source>
</evidence>
<feature type="transmembrane region" description="Helical" evidence="2">
    <location>
        <begin position="20"/>
        <end position="39"/>
    </location>
</feature>
<keyword evidence="3" id="KW-1185">Reference proteome</keyword>
<dbReference type="InterPro" id="IPR025520">
    <property type="entry name" value="DUF4408"/>
</dbReference>
<dbReference type="FunCoup" id="A0A2I4GL92">
    <property type="interactions" value="2036"/>
</dbReference>
<evidence type="ECO:0000313" key="3">
    <source>
        <dbReference type="Proteomes" id="UP000235220"/>
    </source>
</evidence>
<dbReference type="Gramene" id="Jr15_03290_p1">
    <property type="protein sequence ID" value="cds.Jr15_03290_p1"/>
    <property type="gene ID" value="Jr15_03290"/>
</dbReference>
<dbReference type="STRING" id="51240.A0A2I4GL92"/>
<evidence type="ECO:0000313" key="4">
    <source>
        <dbReference type="RefSeq" id="XP_018844666.1"/>
    </source>
</evidence>
<accession>A0A2I4GL92</accession>
<evidence type="ECO:0000256" key="2">
    <source>
        <dbReference type="SAM" id="Phobius"/>
    </source>
</evidence>